<organism evidence="1 2">
    <name type="scientific">Calothrix parietina FACHB-288</name>
    <dbReference type="NCBI Taxonomy" id="2692896"/>
    <lineage>
        <taxon>Bacteria</taxon>
        <taxon>Bacillati</taxon>
        <taxon>Cyanobacteriota</taxon>
        <taxon>Cyanophyceae</taxon>
        <taxon>Nostocales</taxon>
        <taxon>Calotrichaceae</taxon>
        <taxon>Calothrix</taxon>
    </lineage>
</organism>
<accession>A0ABR8AEH6</accession>
<proteinExistence type="predicted"/>
<sequence length="86" mass="10316">MPAELYKNGIIEISENLDFTEEEELWDVFVHFQGHIFSPVVAGASQNRAFEIGRDLYDWIEENYCQEMGDRFTWKRYSVNREDPRH</sequence>
<dbReference type="EMBL" id="JACJQH010000040">
    <property type="protein sequence ID" value="MBD2198329.1"/>
    <property type="molecule type" value="Genomic_DNA"/>
</dbReference>
<keyword evidence="2" id="KW-1185">Reference proteome</keyword>
<dbReference type="RefSeq" id="WP_190545852.1">
    <property type="nucleotide sequence ID" value="NZ_CAWPNO010000074.1"/>
</dbReference>
<name>A0ABR8AEH6_9CYAN</name>
<dbReference type="Proteomes" id="UP000658514">
    <property type="component" value="Unassembled WGS sequence"/>
</dbReference>
<evidence type="ECO:0000313" key="1">
    <source>
        <dbReference type="EMBL" id="MBD2198329.1"/>
    </source>
</evidence>
<reference evidence="1 2" key="1">
    <citation type="journal article" date="2020" name="ISME J.">
        <title>Comparative genomics reveals insights into cyanobacterial evolution and habitat adaptation.</title>
        <authorList>
            <person name="Chen M.Y."/>
            <person name="Teng W.K."/>
            <person name="Zhao L."/>
            <person name="Hu C.X."/>
            <person name="Zhou Y.K."/>
            <person name="Han B.P."/>
            <person name="Song L.R."/>
            <person name="Shu W.S."/>
        </authorList>
    </citation>
    <scope>NUCLEOTIDE SEQUENCE [LARGE SCALE GENOMIC DNA]</scope>
    <source>
        <strain evidence="1 2">FACHB-288</strain>
    </source>
</reference>
<comment type="caution">
    <text evidence="1">The sequence shown here is derived from an EMBL/GenBank/DDBJ whole genome shotgun (WGS) entry which is preliminary data.</text>
</comment>
<gene>
    <name evidence="1" type="ORF">H6G24_22955</name>
</gene>
<evidence type="ECO:0000313" key="2">
    <source>
        <dbReference type="Proteomes" id="UP000658514"/>
    </source>
</evidence>
<protein>
    <submittedName>
        <fullName evidence="1">Uncharacterized protein</fullName>
    </submittedName>
</protein>